<proteinExistence type="predicted"/>
<gene>
    <name evidence="1" type="ORF">DKW60_10955</name>
</gene>
<dbReference type="InterPro" id="IPR029024">
    <property type="entry name" value="TerB-like"/>
</dbReference>
<dbReference type="InterPro" id="IPR007486">
    <property type="entry name" value="YebE"/>
</dbReference>
<dbReference type="OrthoDB" id="5459344at2"/>
<organism evidence="1 2">
    <name type="scientific">Leucothrix pacifica</name>
    <dbReference type="NCBI Taxonomy" id="1247513"/>
    <lineage>
        <taxon>Bacteria</taxon>
        <taxon>Pseudomonadati</taxon>
        <taxon>Pseudomonadota</taxon>
        <taxon>Gammaproteobacteria</taxon>
        <taxon>Thiotrichales</taxon>
        <taxon>Thiotrichaceae</taxon>
        <taxon>Leucothrix</taxon>
    </lineage>
</organism>
<keyword evidence="2" id="KW-1185">Reference proteome</keyword>
<reference evidence="1 2" key="1">
    <citation type="submission" date="2018-05" db="EMBL/GenBank/DDBJ databases">
        <title>Leucothrix arctica sp. nov., isolated from Arctic seawater.</title>
        <authorList>
            <person name="Choi A."/>
            <person name="Baek K."/>
        </authorList>
    </citation>
    <scope>NUCLEOTIDE SEQUENCE [LARGE SCALE GENOMIC DNA]</scope>
    <source>
        <strain evidence="1 2">JCM 18388</strain>
    </source>
</reference>
<comment type="caution">
    <text evidence="1">The sequence shown here is derived from an EMBL/GenBank/DDBJ whole genome shotgun (WGS) entry which is preliminary data.</text>
</comment>
<dbReference type="CDD" id="cd07178">
    <property type="entry name" value="terB_like_YebE"/>
    <property type="match status" value="1"/>
</dbReference>
<evidence type="ECO:0000313" key="2">
    <source>
        <dbReference type="Proteomes" id="UP000245539"/>
    </source>
</evidence>
<protein>
    <recommendedName>
        <fullName evidence="3">DUF533 domain-containing protein</fullName>
    </recommendedName>
</protein>
<dbReference type="Pfam" id="PF04391">
    <property type="entry name" value="DUF533"/>
    <property type="match status" value="1"/>
</dbReference>
<dbReference type="EMBL" id="QGKM01000027">
    <property type="protein sequence ID" value="PWQ97241.1"/>
    <property type="molecule type" value="Genomic_DNA"/>
</dbReference>
<sequence>MDAKSFLDDLLQTGREMAAKGQAVVEKKLDIEEPGEKRDATISGIKTGAIAAGVMALLLGTKGGRRVTGSALKIGSLAAVGGIAWNAYQNWSAQSKAEQAEVEPVAVNQLGSDAANARSMTLLKAMIAAASADGHIDDMEMADINQQIAALGLTGDIASFVRAEIASPASLDELAALSDSPETGAEIYLISSMVINKENEMERTYLDALAATLELPDALLVELEKAKADVQANA</sequence>
<dbReference type="AlphaFoldDB" id="A0A317CGE8"/>
<evidence type="ECO:0008006" key="3">
    <source>
        <dbReference type="Google" id="ProtNLM"/>
    </source>
</evidence>
<evidence type="ECO:0000313" key="1">
    <source>
        <dbReference type="EMBL" id="PWQ97241.1"/>
    </source>
</evidence>
<dbReference type="Proteomes" id="UP000245539">
    <property type="component" value="Unassembled WGS sequence"/>
</dbReference>
<dbReference type="SUPFAM" id="SSF158682">
    <property type="entry name" value="TerB-like"/>
    <property type="match status" value="1"/>
</dbReference>
<accession>A0A317CGE8</accession>
<name>A0A317CGE8_9GAMM</name>
<dbReference type="RefSeq" id="WP_109837698.1">
    <property type="nucleotide sequence ID" value="NZ_QGKM01000027.1"/>
</dbReference>